<dbReference type="NCBIfam" id="TIGR01205">
    <property type="entry name" value="D_ala_D_alaTIGR"/>
    <property type="match status" value="1"/>
</dbReference>
<evidence type="ECO:0000256" key="10">
    <source>
        <dbReference type="ARBA" id="ARBA00022960"/>
    </source>
</evidence>
<keyword evidence="4 14" id="KW-0963">Cytoplasm</keyword>
<dbReference type="NCBIfam" id="NF002378">
    <property type="entry name" value="PRK01372.1"/>
    <property type="match status" value="1"/>
</dbReference>
<dbReference type="SMART" id="SM01209">
    <property type="entry name" value="GARS_A"/>
    <property type="match status" value="1"/>
</dbReference>
<comment type="caution">
    <text evidence="19">The sequence shown here is derived from an EMBL/GenBank/DDBJ whole genome shotgun (WGS) entry which is preliminary data.</text>
</comment>
<evidence type="ECO:0000256" key="11">
    <source>
        <dbReference type="ARBA" id="ARBA00022984"/>
    </source>
</evidence>
<evidence type="ECO:0000256" key="9">
    <source>
        <dbReference type="ARBA" id="ARBA00022842"/>
    </source>
</evidence>
<proteinExistence type="inferred from homology"/>
<evidence type="ECO:0000256" key="12">
    <source>
        <dbReference type="ARBA" id="ARBA00023211"/>
    </source>
</evidence>
<evidence type="ECO:0000256" key="3">
    <source>
        <dbReference type="ARBA" id="ARBA00010871"/>
    </source>
</evidence>
<dbReference type="PROSITE" id="PS50975">
    <property type="entry name" value="ATP_GRASP"/>
    <property type="match status" value="1"/>
</dbReference>
<feature type="binding site" evidence="16">
    <location>
        <position position="249"/>
    </location>
    <ligand>
        <name>Mg(2+)</name>
        <dbReference type="ChEBI" id="CHEBI:18420"/>
        <label>1</label>
    </ligand>
</feature>
<dbReference type="Gene3D" id="3.30.1490.20">
    <property type="entry name" value="ATP-grasp fold, A domain"/>
    <property type="match status" value="1"/>
</dbReference>
<keyword evidence="13 14" id="KW-0961">Cell wall biogenesis/degradation</keyword>
<dbReference type="GO" id="GO:0046872">
    <property type="term" value="F:metal ion binding"/>
    <property type="evidence" value="ECO:0007669"/>
    <property type="project" value="UniProtKB-KW"/>
</dbReference>
<sequence length="305" mass="33471">MKIGVIMGGISSEREVSLSSGREILKNINFNGYEGVEIVLDSKKDIFEKVKGIDFALLALHGKYGEDGTVQSILDSLDLPYSGCGMASSAVCMDKDLTKCVLKSKGIRTGDWFIVRKPEDVTEEKVRNLGFPVVVKPNSGGSSVATFICSTMEEVMDGVREGLLVDSEVMIEEFIKGDEITVPILDGKVLPTLIIKPNKGGFFDYSSKYEAGGAEEVIIEYEEALQKEIHQMAIDTFRVLKCDVYARVDFIIRDGIPYILEINTLPGMTSTSLFPKSAAGIGMDYKALLDAIIQISLKLRSPEKE</sequence>
<keyword evidence="10 14" id="KW-0133">Cell shape</keyword>
<name>A0A939HD42_9CLOT</name>
<dbReference type="Gene3D" id="3.30.470.20">
    <property type="entry name" value="ATP-grasp fold, B domain"/>
    <property type="match status" value="1"/>
</dbReference>
<dbReference type="InterPro" id="IPR016185">
    <property type="entry name" value="PreATP-grasp_dom_sf"/>
</dbReference>
<comment type="catalytic activity">
    <reaction evidence="14">
        <text>2 D-alanine + ATP = D-alanyl-D-alanine + ADP + phosphate + H(+)</text>
        <dbReference type="Rhea" id="RHEA:11224"/>
        <dbReference type="ChEBI" id="CHEBI:15378"/>
        <dbReference type="ChEBI" id="CHEBI:30616"/>
        <dbReference type="ChEBI" id="CHEBI:43474"/>
        <dbReference type="ChEBI" id="CHEBI:57416"/>
        <dbReference type="ChEBI" id="CHEBI:57822"/>
        <dbReference type="ChEBI" id="CHEBI:456216"/>
        <dbReference type="EC" id="6.3.2.4"/>
    </reaction>
</comment>
<keyword evidence="6 16" id="KW-0479">Metal-binding</keyword>
<dbReference type="GO" id="GO:0008360">
    <property type="term" value="P:regulation of cell shape"/>
    <property type="evidence" value="ECO:0007669"/>
    <property type="project" value="UniProtKB-KW"/>
</dbReference>
<dbReference type="EMBL" id="JAFNJU010000014">
    <property type="protein sequence ID" value="MBO1266208.1"/>
    <property type="molecule type" value="Genomic_DNA"/>
</dbReference>
<comment type="similarity">
    <text evidence="3 14">Belongs to the D-alanine--D-alanine ligase family.</text>
</comment>
<protein>
    <recommendedName>
        <fullName evidence="14">D-alanine--D-alanine ligase</fullName>
        <ecNumber evidence="14">6.3.2.4</ecNumber>
    </recommendedName>
    <alternativeName>
        <fullName evidence="14">D-Ala-D-Ala ligase</fullName>
    </alternativeName>
    <alternativeName>
        <fullName evidence="14">D-alanylalanine synthetase</fullName>
    </alternativeName>
</protein>
<evidence type="ECO:0000256" key="14">
    <source>
        <dbReference type="HAMAP-Rule" id="MF_00047"/>
    </source>
</evidence>
<dbReference type="EC" id="6.3.2.4" evidence="14"/>
<dbReference type="SUPFAM" id="SSF56059">
    <property type="entry name" value="Glutathione synthetase ATP-binding domain-like"/>
    <property type="match status" value="1"/>
</dbReference>
<evidence type="ECO:0000256" key="7">
    <source>
        <dbReference type="ARBA" id="ARBA00022741"/>
    </source>
</evidence>
<evidence type="ECO:0000259" key="18">
    <source>
        <dbReference type="PROSITE" id="PS50975"/>
    </source>
</evidence>
<dbReference type="PROSITE" id="PS00844">
    <property type="entry name" value="DALA_DALA_LIGASE_2"/>
    <property type="match status" value="1"/>
</dbReference>
<dbReference type="Pfam" id="PF07478">
    <property type="entry name" value="Dala_Dala_lig_C"/>
    <property type="match status" value="1"/>
</dbReference>
<dbReference type="PANTHER" id="PTHR23132:SF23">
    <property type="entry name" value="D-ALANINE--D-ALANINE LIGASE B"/>
    <property type="match status" value="1"/>
</dbReference>
<keyword evidence="5 14" id="KW-0436">Ligase</keyword>
<dbReference type="GO" id="GO:0005524">
    <property type="term" value="F:ATP binding"/>
    <property type="evidence" value="ECO:0007669"/>
    <property type="project" value="UniProtKB-UniRule"/>
</dbReference>
<keyword evidence="20" id="KW-1185">Reference proteome</keyword>
<evidence type="ECO:0000313" key="20">
    <source>
        <dbReference type="Proteomes" id="UP000664218"/>
    </source>
</evidence>
<dbReference type="InterPro" id="IPR011095">
    <property type="entry name" value="Dala_Dala_lig_C"/>
</dbReference>
<dbReference type="FunFam" id="3.40.50.20:FF:000031">
    <property type="entry name" value="D-alanine--D-alanine ligase"/>
    <property type="match status" value="1"/>
</dbReference>
<dbReference type="SUPFAM" id="SSF52440">
    <property type="entry name" value="PreATP-grasp domain"/>
    <property type="match status" value="1"/>
</dbReference>
<evidence type="ECO:0000256" key="13">
    <source>
        <dbReference type="ARBA" id="ARBA00023316"/>
    </source>
</evidence>
<feature type="domain" description="ATP-grasp" evidence="18">
    <location>
        <begin position="99"/>
        <end position="294"/>
    </location>
</feature>
<feature type="active site" evidence="15">
    <location>
        <position position="272"/>
    </location>
</feature>
<dbReference type="RefSeq" id="WP_207600734.1">
    <property type="nucleotide sequence ID" value="NZ_JAFNJU010000014.1"/>
</dbReference>
<dbReference type="GO" id="GO:0009252">
    <property type="term" value="P:peptidoglycan biosynthetic process"/>
    <property type="evidence" value="ECO:0007669"/>
    <property type="project" value="UniProtKB-UniRule"/>
</dbReference>
<keyword evidence="8 17" id="KW-0067">ATP-binding</keyword>
<evidence type="ECO:0000256" key="5">
    <source>
        <dbReference type="ARBA" id="ARBA00022598"/>
    </source>
</evidence>
<evidence type="ECO:0000256" key="17">
    <source>
        <dbReference type="PROSITE-ProRule" id="PRU00409"/>
    </source>
</evidence>
<comment type="cofactor">
    <cofactor evidence="16">
        <name>Mg(2+)</name>
        <dbReference type="ChEBI" id="CHEBI:18420"/>
    </cofactor>
    <cofactor evidence="16">
        <name>Mn(2+)</name>
        <dbReference type="ChEBI" id="CHEBI:29035"/>
    </cofactor>
    <text evidence="16">Binds 2 magnesium or manganese ions per subunit.</text>
</comment>
<feature type="binding site" evidence="16">
    <location>
        <position position="261"/>
    </location>
    <ligand>
        <name>Mg(2+)</name>
        <dbReference type="ChEBI" id="CHEBI:18420"/>
        <label>1</label>
    </ligand>
</feature>
<keyword evidence="9 16" id="KW-0460">Magnesium</keyword>
<feature type="active site" evidence="15">
    <location>
        <position position="13"/>
    </location>
</feature>
<dbReference type="GO" id="GO:0008716">
    <property type="term" value="F:D-alanine-D-alanine ligase activity"/>
    <property type="evidence" value="ECO:0007669"/>
    <property type="project" value="UniProtKB-UniRule"/>
</dbReference>
<dbReference type="GO" id="GO:0005737">
    <property type="term" value="C:cytoplasm"/>
    <property type="evidence" value="ECO:0007669"/>
    <property type="project" value="UniProtKB-SubCell"/>
</dbReference>
<dbReference type="PROSITE" id="PS00843">
    <property type="entry name" value="DALA_DALA_LIGASE_1"/>
    <property type="match status" value="1"/>
</dbReference>
<dbReference type="HAMAP" id="MF_00047">
    <property type="entry name" value="Dala_Dala_lig"/>
    <property type="match status" value="1"/>
</dbReference>
<dbReference type="InterPro" id="IPR011127">
    <property type="entry name" value="Dala_Dala_lig_N"/>
</dbReference>
<comment type="cofactor">
    <cofactor evidence="1">
        <name>Mn(2+)</name>
        <dbReference type="ChEBI" id="CHEBI:29035"/>
    </cofactor>
</comment>
<evidence type="ECO:0000256" key="1">
    <source>
        <dbReference type="ARBA" id="ARBA00001936"/>
    </source>
</evidence>
<dbReference type="Proteomes" id="UP000664218">
    <property type="component" value="Unassembled WGS sequence"/>
</dbReference>
<keyword evidence="11 14" id="KW-0573">Peptidoglycan synthesis</keyword>
<accession>A0A939HD42</accession>
<feature type="active site" evidence="15">
    <location>
        <position position="142"/>
    </location>
</feature>
<feature type="binding site" evidence="16">
    <location>
        <position position="263"/>
    </location>
    <ligand>
        <name>Mg(2+)</name>
        <dbReference type="ChEBI" id="CHEBI:18420"/>
        <label>2</label>
    </ligand>
</feature>
<evidence type="ECO:0000256" key="15">
    <source>
        <dbReference type="PIRSR" id="PIRSR039102-1"/>
    </source>
</evidence>
<evidence type="ECO:0000256" key="2">
    <source>
        <dbReference type="ARBA" id="ARBA00004496"/>
    </source>
</evidence>
<reference evidence="19" key="1">
    <citation type="submission" date="2021-03" db="EMBL/GenBank/DDBJ databases">
        <title>Proteiniclasticum marinus sp. nov., isolated from tidal flat sediment.</title>
        <authorList>
            <person name="Namirimu T."/>
            <person name="Yang J.-A."/>
            <person name="Yang S.-H."/>
            <person name="Kim Y.-J."/>
            <person name="Kwon K.K."/>
        </authorList>
    </citation>
    <scope>NUCLEOTIDE SEQUENCE</scope>
    <source>
        <strain evidence="19">SCR006</strain>
    </source>
</reference>
<comment type="function">
    <text evidence="14">Cell wall formation.</text>
</comment>
<evidence type="ECO:0000313" key="19">
    <source>
        <dbReference type="EMBL" id="MBO1266208.1"/>
    </source>
</evidence>
<dbReference type="PANTHER" id="PTHR23132">
    <property type="entry name" value="D-ALANINE--D-ALANINE LIGASE"/>
    <property type="match status" value="1"/>
</dbReference>
<evidence type="ECO:0000256" key="8">
    <source>
        <dbReference type="ARBA" id="ARBA00022840"/>
    </source>
</evidence>
<dbReference type="InterPro" id="IPR005905">
    <property type="entry name" value="D_ala_D_ala"/>
</dbReference>
<comment type="subcellular location">
    <subcellularLocation>
        <location evidence="2 14">Cytoplasm</location>
    </subcellularLocation>
</comment>
<dbReference type="Pfam" id="PF01820">
    <property type="entry name" value="Dala_Dala_lig_N"/>
    <property type="match status" value="1"/>
</dbReference>
<keyword evidence="7 17" id="KW-0547">Nucleotide-binding</keyword>
<dbReference type="PIRSF" id="PIRSF039102">
    <property type="entry name" value="Ddl/VanB"/>
    <property type="match status" value="1"/>
</dbReference>
<evidence type="ECO:0000256" key="16">
    <source>
        <dbReference type="PIRSR" id="PIRSR039102-3"/>
    </source>
</evidence>
<dbReference type="AlphaFoldDB" id="A0A939HD42"/>
<keyword evidence="12 16" id="KW-0464">Manganese</keyword>
<dbReference type="InterPro" id="IPR013815">
    <property type="entry name" value="ATP_grasp_subdomain_1"/>
</dbReference>
<feature type="binding site" evidence="16">
    <location>
        <position position="261"/>
    </location>
    <ligand>
        <name>Mg(2+)</name>
        <dbReference type="ChEBI" id="CHEBI:18420"/>
        <label>2</label>
    </ligand>
</feature>
<gene>
    <name evidence="14" type="primary">ddl</name>
    <name evidence="19" type="ORF">J3A84_14320</name>
</gene>
<dbReference type="InterPro" id="IPR000291">
    <property type="entry name" value="D-Ala_lig_Van_CS"/>
</dbReference>
<dbReference type="Gene3D" id="3.40.50.20">
    <property type="match status" value="1"/>
</dbReference>
<dbReference type="GO" id="GO:0071555">
    <property type="term" value="P:cell wall organization"/>
    <property type="evidence" value="ECO:0007669"/>
    <property type="project" value="UniProtKB-KW"/>
</dbReference>
<organism evidence="19 20">
    <name type="scientific">Proteiniclasticum aestuarii</name>
    <dbReference type="NCBI Taxonomy" id="2817862"/>
    <lineage>
        <taxon>Bacteria</taxon>
        <taxon>Bacillati</taxon>
        <taxon>Bacillota</taxon>
        <taxon>Clostridia</taxon>
        <taxon>Eubacteriales</taxon>
        <taxon>Clostridiaceae</taxon>
        <taxon>Proteiniclasticum</taxon>
    </lineage>
</organism>
<evidence type="ECO:0000256" key="4">
    <source>
        <dbReference type="ARBA" id="ARBA00022490"/>
    </source>
</evidence>
<dbReference type="InterPro" id="IPR011761">
    <property type="entry name" value="ATP-grasp"/>
</dbReference>
<comment type="pathway">
    <text evidence="14">Cell wall biogenesis; peptidoglycan biosynthesis.</text>
</comment>
<evidence type="ECO:0000256" key="6">
    <source>
        <dbReference type="ARBA" id="ARBA00022723"/>
    </source>
</evidence>